<dbReference type="SUPFAM" id="SSF160631">
    <property type="entry name" value="SMI1/KNR4-like"/>
    <property type="match status" value="1"/>
</dbReference>
<keyword evidence="3" id="KW-1185">Reference proteome</keyword>
<protein>
    <submittedName>
        <fullName evidence="2">SMI1/KNR4 family protein</fullName>
    </submittedName>
</protein>
<gene>
    <name evidence="2" type="ORF">ACFQ5G_08665</name>
</gene>
<organism evidence="2 3">
    <name type="scientific">Actinoplanes sichuanensis</name>
    <dbReference type="NCBI Taxonomy" id="512349"/>
    <lineage>
        <taxon>Bacteria</taxon>
        <taxon>Bacillati</taxon>
        <taxon>Actinomycetota</taxon>
        <taxon>Actinomycetes</taxon>
        <taxon>Micromonosporales</taxon>
        <taxon>Micromonosporaceae</taxon>
        <taxon>Actinoplanes</taxon>
    </lineage>
</organism>
<dbReference type="RefSeq" id="WP_317795071.1">
    <property type="nucleotide sequence ID" value="NZ_AP028461.1"/>
</dbReference>
<reference evidence="3" key="1">
    <citation type="journal article" date="2019" name="Int. J. Syst. Evol. Microbiol.">
        <title>The Global Catalogue of Microorganisms (GCM) 10K type strain sequencing project: providing services to taxonomists for standard genome sequencing and annotation.</title>
        <authorList>
            <consortium name="The Broad Institute Genomics Platform"/>
            <consortium name="The Broad Institute Genome Sequencing Center for Infectious Disease"/>
            <person name="Wu L."/>
            <person name="Ma J."/>
        </authorList>
    </citation>
    <scope>NUCLEOTIDE SEQUENCE [LARGE SCALE GENOMIC DNA]</scope>
    <source>
        <strain evidence="3">CCM 7526</strain>
    </source>
</reference>
<dbReference type="Pfam" id="PF09346">
    <property type="entry name" value="SMI1_KNR4"/>
    <property type="match status" value="1"/>
</dbReference>
<comment type="caution">
    <text evidence="2">The sequence shown here is derived from an EMBL/GenBank/DDBJ whole genome shotgun (WGS) entry which is preliminary data.</text>
</comment>
<dbReference type="InterPro" id="IPR018958">
    <property type="entry name" value="Knr4/Smi1-like_dom"/>
</dbReference>
<dbReference type="InterPro" id="IPR037883">
    <property type="entry name" value="Knr4/Smi1-like_sf"/>
</dbReference>
<proteinExistence type="predicted"/>
<sequence length="196" mass="21411">MEQSWTRIVRWLSVNVSWAMPAIAPPASPQAIADAEREIGVSLPEDLMHWWLLADGMTDMVLCLPPECQPLSIADSLEDRRMHLDGWRTMGEPTSSDGLAGEMSLPFLDRFLPIGTDGCGGYLYVDLRQGELRGSIGWCNGEENHDGTDWGSTAHLLAATAEAMDAGVPCKGPYGGALPEPDPKSFVIWRSVKEVD</sequence>
<accession>A0ABW4A3V0</accession>
<dbReference type="Gene3D" id="3.40.1580.10">
    <property type="entry name" value="SMI1/KNR4-like"/>
    <property type="match status" value="1"/>
</dbReference>
<name>A0ABW4A3V0_9ACTN</name>
<evidence type="ECO:0000313" key="3">
    <source>
        <dbReference type="Proteomes" id="UP001597183"/>
    </source>
</evidence>
<evidence type="ECO:0000259" key="1">
    <source>
        <dbReference type="SMART" id="SM00860"/>
    </source>
</evidence>
<dbReference type="EMBL" id="JBHTMK010000010">
    <property type="protein sequence ID" value="MFD1365409.1"/>
    <property type="molecule type" value="Genomic_DNA"/>
</dbReference>
<evidence type="ECO:0000313" key="2">
    <source>
        <dbReference type="EMBL" id="MFD1365409.1"/>
    </source>
</evidence>
<feature type="domain" description="Knr4/Smi1-like" evidence="1">
    <location>
        <begin position="26"/>
        <end position="159"/>
    </location>
</feature>
<dbReference type="Proteomes" id="UP001597183">
    <property type="component" value="Unassembled WGS sequence"/>
</dbReference>
<dbReference type="SMART" id="SM00860">
    <property type="entry name" value="SMI1_KNR4"/>
    <property type="match status" value="1"/>
</dbReference>